<evidence type="ECO:0008006" key="3">
    <source>
        <dbReference type="Google" id="ProtNLM"/>
    </source>
</evidence>
<sequence length="37" mass="4247">MLTPHLPWERPSDLQQPDDLALRDIILTLWTNFAATG</sequence>
<organism evidence="1 2">
    <name type="scientific">Portunus trituberculatus</name>
    <name type="common">Swimming crab</name>
    <name type="synonym">Neptunus trituberculatus</name>
    <dbReference type="NCBI Taxonomy" id="210409"/>
    <lineage>
        <taxon>Eukaryota</taxon>
        <taxon>Metazoa</taxon>
        <taxon>Ecdysozoa</taxon>
        <taxon>Arthropoda</taxon>
        <taxon>Crustacea</taxon>
        <taxon>Multicrustacea</taxon>
        <taxon>Malacostraca</taxon>
        <taxon>Eumalacostraca</taxon>
        <taxon>Eucarida</taxon>
        <taxon>Decapoda</taxon>
        <taxon>Pleocyemata</taxon>
        <taxon>Brachyura</taxon>
        <taxon>Eubrachyura</taxon>
        <taxon>Portunoidea</taxon>
        <taxon>Portunidae</taxon>
        <taxon>Portuninae</taxon>
        <taxon>Portunus</taxon>
    </lineage>
</organism>
<protein>
    <recommendedName>
        <fullName evidence="3">Carboxylesterase type B domain-containing protein</fullName>
    </recommendedName>
</protein>
<name>A0A5B7JJZ2_PORTR</name>
<dbReference type="EMBL" id="VSRR010108609">
    <property type="protein sequence ID" value="MPC97100.1"/>
    <property type="molecule type" value="Genomic_DNA"/>
</dbReference>
<evidence type="ECO:0000313" key="1">
    <source>
        <dbReference type="EMBL" id="MPC97100.1"/>
    </source>
</evidence>
<reference evidence="1 2" key="1">
    <citation type="submission" date="2019-05" db="EMBL/GenBank/DDBJ databases">
        <title>Another draft genome of Portunus trituberculatus and its Hox gene families provides insights of decapod evolution.</title>
        <authorList>
            <person name="Jeong J.-H."/>
            <person name="Song I."/>
            <person name="Kim S."/>
            <person name="Choi T."/>
            <person name="Kim D."/>
            <person name="Ryu S."/>
            <person name="Kim W."/>
        </authorList>
    </citation>
    <scope>NUCLEOTIDE SEQUENCE [LARGE SCALE GENOMIC DNA]</scope>
    <source>
        <tissue evidence="1">Muscle</tissue>
    </source>
</reference>
<dbReference type="Proteomes" id="UP000324222">
    <property type="component" value="Unassembled WGS sequence"/>
</dbReference>
<comment type="caution">
    <text evidence="1">The sequence shown here is derived from an EMBL/GenBank/DDBJ whole genome shotgun (WGS) entry which is preliminary data.</text>
</comment>
<proteinExistence type="predicted"/>
<gene>
    <name evidence="1" type="ORF">E2C01_092392</name>
</gene>
<dbReference type="AlphaFoldDB" id="A0A5B7JJZ2"/>
<keyword evidence="2" id="KW-1185">Reference proteome</keyword>
<accession>A0A5B7JJZ2</accession>
<evidence type="ECO:0000313" key="2">
    <source>
        <dbReference type="Proteomes" id="UP000324222"/>
    </source>
</evidence>